<dbReference type="GO" id="GO:0051301">
    <property type="term" value="P:cell division"/>
    <property type="evidence" value="ECO:0007669"/>
    <property type="project" value="UniProtKB-UniRule"/>
</dbReference>
<comment type="similarity">
    <text evidence="1">Belongs to the CKS family.</text>
</comment>
<dbReference type="EMBL" id="JAKWFO010000005">
    <property type="protein sequence ID" value="KAI9636907.1"/>
    <property type="molecule type" value="Genomic_DNA"/>
</dbReference>
<evidence type="ECO:0000313" key="3">
    <source>
        <dbReference type="Proteomes" id="UP001164286"/>
    </source>
</evidence>
<protein>
    <recommendedName>
        <fullName evidence="1">Cyclin-dependent kinases regulatory subunit</fullName>
    </recommendedName>
</protein>
<dbReference type="InterPro" id="IPR000789">
    <property type="entry name" value="Cyclin-dep_kinase_reg-sub"/>
</dbReference>
<dbReference type="InterPro" id="IPR036858">
    <property type="entry name" value="Cyclin-dep_kinase_reg-sub_sf"/>
</dbReference>
<dbReference type="AlphaFoldDB" id="A0AA38HB15"/>
<comment type="caution">
    <text evidence="2">The sequence shown here is derived from an EMBL/GenBank/DDBJ whole genome shotgun (WGS) entry which is preliminary data.</text>
</comment>
<proteinExistence type="inferred from homology"/>
<organism evidence="2 3">
    <name type="scientific">Dioszegia hungarica</name>
    <dbReference type="NCBI Taxonomy" id="4972"/>
    <lineage>
        <taxon>Eukaryota</taxon>
        <taxon>Fungi</taxon>
        <taxon>Dikarya</taxon>
        <taxon>Basidiomycota</taxon>
        <taxon>Agaricomycotina</taxon>
        <taxon>Tremellomycetes</taxon>
        <taxon>Tremellales</taxon>
        <taxon>Bulleribasidiaceae</taxon>
        <taxon>Dioszegia</taxon>
    </lineage>
</organism>
<dbReference type="SUPFAM" id="SSF55637">
    <property type="entry name" value="Cell cycle regulatory proteins"/>
    <property type="match status" value="1"/>
</dbReference>
<keyword evidence="1" id="KW-0131">Cell cycle</keyword>
<name>A0AA38HB15_9TREE</name>
<dbReference type="GeneID" id="77728031"/>
<evidence type="ECO:0000256" key="1">
    <source>
        <dbReference type="RuleBase" id="RU311113"/>
    </source>
</evidence>
<sequence length="146" mass="16568">MSKYTQKPYSADEKRKAVEQFAEKISYSPRYSSTCIAVSPSGTAPHVILPKQLLRFCPPGVCSEETWRALGIRQSPGWEMYMRHDPAAAPRPMLSANRIGRDREDRGGGGVQGRRAIGGVGIWERSWAWGVRMSQRRRSHWVPFYS</sequence>
<keyword evidence="1" id="KW-0132">Cell division</keyword>
<keyword evidence="3" id="KW-1185">Reference proteome</keyword>
<evidence type="ECO:0000313" key="2">
    <source>
        <dbReference type="EMBL" id="KAI9636907.1"/>
    </source>
</evidence>
<dbReference type="GO" id="GO:0016538">
    <property type="term" value="F:cyclin-dependent protein serine/threonine kinase regulator activity"/>
    <property type="evidence" value="ECO:0007669"/>
    <property type="project" value="InterPro"/>
</dbReference>
<dbReference type="SMART" id="SM01084">
    <property type="entry name" value="CKS"/>
    <property type="match status" value="1"/>
</dbReference>
<reference evidence="2" key="1">
    <citation type="journal article" date="2022" name="G3 (Bethesda)">
        <title>High quality genome of the basidiomycete yeast Dioszegia hungarica PDD-24b-2 isolated from cloud water.</title>
        <authorList>
            <person name="Jarrige D."/>
            <person name="Haridas S."/>
            <person name="Bleykasten-Grosshans C."/>
            <person name="Joly M."/>
            <person name="Nadalig T."/>
            <person name="Sancelme M."/>
            <person name="Vuilleumier S."/>
            <person name="Grigoriev I.V."/>
            <person name="Amato P."/>
            <person name="Bringel F."/>
        </authorList>
    </citation>
    <scope>NUCLEOTIDE SEQUENCE</scope>
    <source>
        <strain evidence="2">PDD-24b-2</strain>
    </source>
</reference>
<gene>
    <name evidence="2" type="ORF">MKK02DRAFT_33989</name>
</gene>
<comment type="function">
    <text evidence="1">Binds to the catalytic subunit of the cyclin dependent kinases and is essential for their biological function.</text>
</comment>
<accession>A0AA38HB15</accession>
<dbReference type="Proteomes" id="UP001164286">
    <property type="component" value="Unassembled WGS sequence"/>
</dbReference>
<dbReference type="RefSeq" id="XP_052946684.1">
    <property type="nucleotide sequence ID" value="XM_053088826.1"/>
</dbReference>
<dbReference type="Gene3D" id="3.30.170.10">
    <property type="entry name" value="Cyclin-dependent kinase, regulatory subunit"/>
    <property type="match status" value="1"/>
</dbReference>
<dbReference type="Pfam" id="PF01111">
    <property type="entry name" value="CKS"/>
    <property type="match status" value="1"/>
</dbReference>